<dbReference type="InterPro" id="IPR027383">
    <property type="entry name" value="Znf_put"/>
</dbReference>
<dbReference type="InterPro" id="IPR000719">
    <property type="entry name" value="Prot_kinase_dom"/>
</dbReference>
<feature type="domain" description="Protein kinase" evidence="7">
    <location>
        <begin position="76"/>
        <end position="326"/>
    </location>
</feature>
<dbReference type="PANTHER" id="PTHR43289">
    <property type="entry name" value="MITOGEN-ACTIVATED PROTEIN KINASE KINASE KINASE 20-RELATED"/>
    <property type="match status" value="1"/>
</dbReference>
<organism evidence="8 9">
    <name type="scientific">Pendulispora brunnea</name>
    <dbReference type="NCBI Taxonomy" id="2905690"/>
    <lineage>
        <taxon>Bacteria</taxon>
        <taxon>Pseudomonadati</taxon>
        <taxon>Myxococcota</taxon>
        <taxon>Myxococcia</taxon>
        <taxon>Myxococcales</taxon>
        <taxon>Sorangiineae</taxon>
        <taxon>Pendulisporaceae</taxon>
        <taxon>Pendulispora</taxon>
    </lineage>
</organism>
<dbReference type="Gene3D" id="1.10.10.1320">
    <property type="entry name" value="Anti-sigma factor, zinc-finger domain"/>
    <property type="match status" value="1"/>
</dbReference>
<gene>
    <name evidence="8" type="ORF">LZC95_34035</name>
</gene>
<reference evidence="8 9" key="1">
    <citation type="submission" date="2021-12" db="EMBL/GenBank/DDBJ databases">
        <title>Discovery of the Pendulisporaceae a myxobacterial family with distinct sporulation behavior and unique specialized metabolism.</title>
        <authorList>
            <person name="Garcia R."/>
            <person name="Popoff A."/>
            <person name="Bader C.D."/>
            <person name="Loehr J."/>
            <person name="Walesch S."/>
            <person name="Walt C."/>
            <person name="Boldt J."/>
            <person name="Bunk B."/>
            <person name="Haeckl F.J.F.P.J."/>
            <person name="Gunesch A.P."/>
            <person name="Birkelbach J."/>
            <person name="Nuebel U."/>
            <person name="Pietschmann T."/>
            <person name="Bach T."/>
            <person name="Mueller R."/>
        </authorList>
    </citation>
    <scope>NUCLEOTIDE SEQUENCE [LARGE SCALE GENOMIC DNA]</scope>
    <source>
        <strain evidence="8 9">MSr12523</strain>
    </source>
</reference>
<dbReference type="PROSITE" id="PS50005">
    <property type="entry name" value="TPR"/>
    <property type="match status" value="1"/>
</dbReference>
<dbReference type="SUPFAM" id="SSF56112">
    <property type="entry name" value="Protein kinase-like (PK-like)"/>
    <property type="match status" value="1"/>
</dbReference>
<proteinExistence type="predicted"/>
<protein>
    <submittedName>
        <fullName evidence="8">Tetratricopeptide repeat protein</fullName>
    </submittedName>
</protein>
<dbReference type="RefSeq" id="WP_394842085.1">
    <property type="nucleotide sequence ID" value="NZ_CP089982.1"/>
</dbReference>
<evidence type="ECO:0000256" key="2">
    <source>
        <dbReference type="ARBA" id="ARBA00022741"/>
    </source>
</evidence>
<dbReference type="SMART" id="SM00028">
    <property type="entry name" value="TPR"/>
    <property type="match status" value="6"/>
</dbReference>
<dbReference type="InterPro" id="IPR017441">
    <property type="entry name" value="Protein_kinase_ATP_BS"/>
</dbReference>
<dbReference type="Gene3D" id="1.25.40.10">
    <property type="entry name" value="Tetratricopeptide repeat domain"/>
    <property type="match status" value="3"/>
</dbReference>
<dbReference type="Pfam" id="PF13490">
    <property type="entry name" value="zf-HC2"/>
    <property type="match status" value="1"/>
</dbReference>
<keyword evidence="3" id="KW-0418">Kinase</keyword>
<dbReference type="InterPro" id="IPR019734">
    <property type="entry name" value="TPR_rpt"/>
</dbReference>
<dbReference type="Gene3D" id="1.10.510.10">
    <property type="entry name" value="Transferase(Phosphotransferase) domain 1"/>
    <property type="match status" value="1"/>
</dbReference>
<dbReference type="InterPro" id="IPR008271">
    <property type="entry name" value="Ser/Thr_kinase_AS"/>
</dbReference>
<evidence type="ECO:0000256" key="4">
    <source>
        <dbReference type="ARBA" id="ARBA00022840"/>
    </source>
</evidence>
<evidence type="ECO:0000256" key="3">
    <source>
        <dbReference type="ARBA" id="ARBA00022777"/>
    </source>
</evidence>
<keyword evidence="2 6" id="KW-0547">Nucleotide-binding</keyword>
<feature type="repeat" description="TPR" evidence="5">
    <location>
        <begin position="619"/>
        <end position="652"/>
    </location>
</feature>
<dbReference type="InterPro" id="IPR041916">
    <property type="entry name" value="Anti_sigma_zinc_sf"/>
</dbReference>
<keyword evidence="4 6" id="KW-0067">ATP-binding</keyword>
<dbReference type="PANTHER" id="PTHR43289:SF6">
    <property type="entry name" value="SERINE_THREONINE-PROTEIN KINASE NEKL-3"/>
    <property type="match status" value="1"/>
</dbReference>
<dbReference type="EMBL" id="CP089982">
    <property type="protein sequence ID" value="WXA91465.1"/>
    <property type="molecule type" value="Genomic_DNA"/>
</dbReference>
<keyword evidence="1" id="KW-0808">Transferase</keyword>
<name>A0ABZ2K1M1_9BACT</name>
<accession>A0ABZ2K1M1</accession>
<sequence>MAAECIDANTVTMWFDGELSPEERVSVQKHIHACDTCRTRFGELARVAAKTTDAAATVALRPPRKRLTVGQRIDRYAVLEWLGEGGMGVVYGAYDPKLERRVAIKVLRAETERDKDAERLLREAQSLARVSHPNVVAVYDVGEHEGHIFIAMEHVRGGTMAEWLRREKPPWRTILARYIDAARGLGAVHAAGIVHRDFKPNNVLFGDDGRVRVTDFGLARAITRPEEETSSIEGSWGGTPAYVSPEQLRRGAVDARGDQYSFCVALHEALHGELPVRGAGELAGTGVPARIRNALERGLSVDPAKRFESMDALVAELSRDRRALWLRSASVLAAAAGIAFGVVAYARAHQAIPAPCAGADRKLAGIWDEARKQPIRAAFMAVGRSYAGDAWNETERALDAYKARWVAMHTEICEATRVHGDQSEALMDLRIACLDARAREVRALTDVFASGNAKSIERSVQAVSALSRIDGCADVDAHRARVPAPSDPARRAELERLNTQVEQAEALARAEDIPAAEKTARPLIEPTRAAGDGSLEAKLHYILARAHSFRGEWALAEAEFFEATVAAERAFDELEKARAQAQLVYAISHQEGRAAEAERAGKLAGAILARLPKETGLRATLENNLGTIDERAGRYEESLEKYERALALREAETPDGYMVALGLANAANALMEMGQMPKALEYQRRAVDIYERRLGPHAPFLGMALSNMALSERSLRLLDDAERHVRRARDIYRDAYGAEHRQIWRTGGILADLLGDLGRYPEALAEAQNTLAMAERIAPQDRDMINALNSVATVYLRMGRYAEALEVEQRARALCERLGNPAHHTPDVLTLLGAAHLGLGQPRKALDPLERSHTLRVAAKPDASELAETRMLLARALWDAGVDRRRAVTLAEQVRDAYGAMPHYERERDAAVAWLESHARTIRN</sequence>
<evidence type="ECO:0000313" key="8">
    <source>
        <dbReference type="EMBL" id="WXA91465.1"/>
    </source>
</evidence>
<dbReference type="InterPro" id="IPR011009">
    <property type="entry name" value="Kinase-like_dom_sf"/>
</dbReference>
<evidence type="ECO:0000259" key="7">
    <source>
        <dbReference type="PROSITE" id="PS50011"/>
    </source>
</evidence>
<dbReference type="Pfam" id="PF13424">
    <property type="entry name" value="TPR_12"/>
    <property type="match status" value="2"/>
</dbReference>
<dbReference type="Pfam" id="PF00069">
    <property type="entry name" value="Pkinase"/>
    <property type="match status" value="1"/>
</dbReference>
<dbReference type="Proteomes" id="UP001379533">
    <property type="component" value="Chromosome"/>
</dbReference>
<dbReference type="SUPFAM" id="SSF48452">
    <property type="entry name" value="TPR-like"/>
    <property type="match status" value="1"/>
</dbReference>
<dbReference type="CDD" id="cd14014">
    <property type="entry name" value="STKc_PknB_like"/>
    <property type="match status" value="1"/>
</dbReference>
<evidence type="ECO:0000313" key="9">
    <source>
        <dbReference type="Proteomes" id="UP001379533"/>
    </source>
</evidence>
<dbReference type="InterPro" id="IPR011990">
    <property type="entry name" value="TPR-like_helical_dom_sf"/>
</dbReference>
<dbReference type="Gene3D" id="3.30.200.20">
    <property type="entry name" value="Phosphorylase Kinase, domain 1"/>
    <property type="match status" value="1"/>
</dbReference>
<keyword evidence="5" id="KW-0802">TPR repeat</keyword>
<dbReference type="PROSITE" id="PS50011">
    <property type="entry name" value="PROTEIN_KINASE_DOM"/>
    <property type="match status" value="1"/>
</dbReference>
<dbReference type="PROSITE" id="PS00107">
    <property type="entry name" value="PROTEIN_KINASE_ATP"/>
    <property type="match status" value="1"/>
</dbReference>
<dbReference type="PROSITE" id="PS00108">
    <property type="entry name" value="PROTEIN_KINASE_ST"/>
    <property type="match status" value="1"/>
</dbReference>
<evidence type="ECO:0000256" key="1">
    <source>
        <dbReference type="ARBA" id="ARBA00022679"/>
    </source>
</evidence>
<keyword evidence="9" id="KW-1185">Reference proteome</keyword>
<evidence type="ECO:0000256" key="5">
    <source>
        <dbReference type="PROSITE-ProRule" id="PRU00339"/>
    </source>
</evidence>
<evidence type="ECO:0000256" key="6">
    <source>
        <dbReference type="PROSITE-ProRule" id="PRU10141"/>
    </source>
</evidence>
<feature type="binding site" evidence="6">
    <location>
        <position position="105"/>
    </location>
    <ligand>
        <name>ATP</name>
        <dbReference type="ChEBI" id="CHEBI:30616"/>
    </ligand>
</feature>